<dbReference type="AlphaFoldDB" id="A0A438BBQ8"/>
<dbReference type="EMBL" id="RKLP01000008">
    <property type="protein sequence ID" value="RVW08420.1"/>
    <property type="molecule type" value="Genomic_DNA"/>
</dbReference>
<organism evidence="1 2">
    <name type="scientific">Prescottella agglutinans</name>
    <dbReference type="NCBI Taxonomy" id="1644129"/>
    <lineage>
        <taxon>Bacteria</taxon>
        <taxon>Bacillati</taxon>
        <taxon>Actinomycetota</taxon>
        <taxon>Actinomycetes</taxon>
        <taxon>Mycobacteriales</taxon>
        <taxon>Nocardiaceae</taxon>
        <taxon>Prescottella</taxon>
    </lineage>
</organism>
<name>A0A438BBQ8_9NOCA</name>
<evidence type="ECO:0000313" key="2">
    <source>
        <dbReference type="Proteomes" id="UP000286208"/>
    </source>
</evidence>
<reference evidence="1 2" key="1">
    <citation type="submission" date="2018-11" db="EMBL/GenBank/DDBJ databases">
        <title>Rhodococcus spongicola sp. nov. and Rhodococcus xishaensis sp. nov. from marine sponges.</title>
        <authorList>
            <person name="Li L."/>
            <person name="Lin H.W."/>
        </authorList>
    </citation>
    <scope>NUCLEOTIDE SEQUENCE [LARGE SCALE GENOMIC DNA]</scope>
    <source>
        <strain evidence="1 2">CCTCC AB2014297</strain>
    </source>
</reference>
<dbReference type="Proteomes" id="UP000286208">
    <property type="component" value="Unassembled WGS sequence"/>
</dbReference>
<comment type="caution">
    <text evidence="1">The sequence shown here is derived from an EMBL/GenBank/DDBJ whole genome shotgun (WGS) entry which is preliminary data.</text>
</comment>
<evidence type="ECO:0000313" key="1">
    <source>
        <dbReference type="EMBL" id="RVW08420.1"/>
    </source>
</evidence>
<dbReference type="RefSeq" id="WP_127917071.1">
    <property type="nucleotide sequence ID" value="NZ_RKLP01000008.1"/>
</dbReference>
<sequence length="181" mass="19025">MPSLFVDDRERGIAPATSHPAFVALAPESFYDQGEQFSPFGNDSGYDALRELEDWYAVGGRDDALPAFVEGLIAAWDFGVPDDVWTADREAVFSGLCDGSLDEVTLAAEAQAQLAIVLGQLKIRGGLTPAARSLGNAAVGVLLALADHARTAYPDWPHAGSNLAAIAASAEVIDRAPTLQA</sequence>
<gene>
    <name evidence="1" type="ORF">EGT67_15955</name>
</gene>
<accession>A0A438BBQ8</accession>
<dbReference type="OrthoDB" id="6200718at2"/>
<keyword evidence="2" id="KW-1185">Reference proteome</keyword>
<proteinExistence type="predicted"/>
<protein>
    <submittedName>
        <fullName evidence="1">Uncharacterized protein</fullName>
    </submittedName>
</protein>